<evidence type="ECO:0000256" key="3">
    <source>
        <dbReference type="ARBA" id="ARBA00022763"/>
    </source>
</evidence>
<evidence type="ECO:0000313" key="9">
    <source>
        <dbReference type="Proteomes" id="UP000542674"/>
    </source>
</evidence>
<feature type="compositionally biased region" description="Polar residues" evidence="7">
    <location>
        <begin position="1"/>
        <end position="10"/>
    </location>
</feature>
<dbReference type="Gene3D" id="3.40.960.10">
    <property type="entry name" value="VSR Endonuclease"/>
    <property type="match status" value="1"/>
</dbReference>
<evidence type="ECO:0000313" key="8">
    <source>
        <dbReference type="EMBL" id="MBB4969222.1"/>
    </source>
</evidence>
<evidence type="ECO:0000256" key="5">
    <source>
        <dbReference type="ARBA" id="ARBA00023204"/>
    </source>
</evidence>
<keyword evidence="1" id="KW-0540">Nuclease</keyword>
<evidence type="ECO:0000256" key="2">
    <source>
        <dbReference type="ARBA" id="ARBA00022759"/>
    </source>
</evidence>
<comment type="caution">
    <text evidence="8">The sequence shown here is derived from an EMBL/GenBank/DDBJ whole genome shotgun (WGS) entry which is preliminary data.</text>
</comment>
<evidence type="ECO:0000256" key="1">
    <source>
        <dbReference type="ARBA" id="ARBA00022722"/>
    </source>
</evidence>
<dbReference type="InterPro" id="IPR011335">
    <property type="entry name" value="Restrct_endonuc-II-like"/>
</dbReference>
<dbReference type="GO" id="GO:0006298">
    <property type="term" value="P:mismatch repair"/>
    <property type="evidence" value="ECO:0007669"/>
    <property type="project" value="InterPro"/>
</dbReference>
<keyword evidence="9" id="KW-1185">Reference proteome</keyword>
<gene>
    <name evidence="8" type="ORF">F4559_006581</name>
</gene>
<evidence type="ECO:0000256" key="6">
    <source>
        <dbReference type="ARBA" id="ARBA00029466"/>
    </source>
</evidence>
<accession>A0A7W7TAV2</accession>
<reference evidence="8 9" key="1">
    <citation type="submission" date="2020-08" db="EMBL/GenBank/DDBJ databases">
        <title>Sequencing the genomes of 1000 actinobacteria strains.</title>
        <authorList>
            <person name="Klenk H.-P."/>
        </authorList>
    </citation>
    <scope>NUCLEOTIDE SEQUENCE [LARGE SCALE GENOMIC DNA]</scope>
    <source>
        <strain evidence="8 9">DSM 45084</strain>
    </source>
</reference>
<organism evidence="8 9">
    <name type="scientific">Saccharothrix violaceirubra</name>
    <dbReference type="NCBI Taxonomy" id="413306"/>
    <lineage>
        <taxon>Bacteria</taxon>
        <taxon>Bacillati</taxon>
        <taxon>Actinomycetota</taxon>
        <taxon>Actinomycetes</taxon>
        <taxon>Pseudonocardiales</taxon>
        <taxon>Pseudonocardiaceae</taxon>
        <taxon>Saccharothrix</taxon>
    </lineage>
</organism>
<dbReference type="GO" id="GO:0004519">
    <property type="term" value="F:endonuclease activity"/>
    <property type="evidence" value="ECO:0007669"/>
    <property type="project" value="UniProtKB-KW"/>
</dbReference>
<protein>
    <submittedName>
        <fullName evidence="8">DNA mismatch endonuclease Vsr</fullName>
    </submittedName>
</protein>
<keyword evidence="2 8" id="KW-0255">Endonuclease</keyword>
<dbReference type="GO" id="GO:0016787">
    <property type="term" value="F:hydrolase activity"/>
    <property type="evidence" value="ECO:0007669"/>
    <property type="project" value="UniProtKB-KW"/>
</dbReference>
<dbReference type="Pfam" id="PF03852">
    <property type="entry name" value="Vsr"/>
    <property type="match status" value="1"/>
</dbReference>
<feature type="compositionally biased region" description="Pro residues" evidence="7">
    <location>
        <begin position="154"/>
        <end position="165"/>
    </location>
</feature>
<sequence>MAESWASSPASRAVMRANRGRDTRPEKALRSALHAHGLRYRVNMRPIKDVRRTADVVFTRLKVAVFMDGCYWHGCPEHYRPAHGRTATFWQEKIAANKVRDADTDRRLSEAGWTVVRVWEHEDTAVAAAHVVGLLAGKRGDPSPGQDDGTPRPTGQPTPVPPIPQ</sequence>
<evidence type="ECO:0000256" key="7">
    <source>
        <dbReference type="SAM" id="MobiDB-lite"/>
    </source>
</evidence>
<feature type="region of interest" description="Disordered" evidence="7">
    <location>
        <begin position="1"/>
        <end position="26"/>
    </location>
</feature>
<dbReference type="CDD" id="cd00221">
    <property type="entry name" value="Vsr"/>
    <property type="match status" value="1"/>
</dbReference>
<keyword evidence="3" id="KW-0227">DNA damage</keyword>
<keyword evidence="5" id="KW-0234">DNA repair</keyword>
<dbReference type="RefSeq" id="WP_312865931.1">
    <property type="nucleotide sequence ID" value="NZ_BAABAI010000021.1"/>
</dbReference>
<comment type="similarity">
    <text evidence="6">Belongs to the Vsr family.</text>
</comment>
<name>A0A7W7TAV2_9PSEU</name>
<proteinExistence type="inferred from homology"/>
<dbReference type="EMBL" id="JACHJS010000001">
    <property type="protein sequence ID" value="MBB4969222.1"/>
    <property type="molecule type" value="Genomic_DNA"/>
</dbReference>
<feature type="region of interest" description="Disordered" evidence="7">
    <location>
        <begin position="136"/>
        <end position="165"/>
    </location>
</feature>
<evidence type="ECO:0000256" key="4">
    <source>
        <dbReference type="ARBA" id="ARBA00022801"/>
    </source>
</evidence>
<dbReference type="AlphaFoldDB" id="A0A7W7TAV2"/>
<dbReference type="Proteomes" id="UP000542674">
    <property type="component" value="Unassembled WGS sequence"/>
</dbReference>
<dbReference type="NCBIfam" id="TIGR00632">
    <property type="entry name" value="vsr"/>
    <property type="match status" value="1"/>
</dbReference>
<keyword evidence="4" id="KW-0378">Hydrolase</keyword>
<dbReference type="InterPro" id="IPR004603">
    <property type="entry name" value="DNA_mismatch_endonuc_vsr"/>
</dbReference>
<dbReference type="SUPFAM" id="SSF52980">
    <property type="entry name" value="Restriction endonuclease-like"/>
    <property type="match status" value="1"/>
</dbReference>